<dbReference type="AlphaFoldDB" id="A0A2U1ZUF8"/>
<feature type="compositionally biased region" description="Basic and acidic residues" evidence="1">
    <location>
        <begin position="54"/>
        <end position="72"/>
    </location>
</feature>
<gene>
    <name evidence="2" type="ORF">C8046_07995</name>
</gene>
<feature type="region of interest" description="Disordered" evidence="1">
    <location>
        <begin position="1"/>
        <end position="114"/>
    </location>
</feature>
<name>A0A2U1ZUF8_9MICO</name>
<feature type="compositionally biased region" description="Acidic residues" evidence="1">
    <location>
        <begin position="73"/>
        <end position="88"/>
    </location>
</feature>
<evidence type="ECO:0000313" key="2">
    <source>
        <dbReference type="EMBL" id="PWD50601.1"/>
    </source>
</evidence>
<evidence type="ECO:0000313" key="3">
    <source>
        <dbReference type="Proteomes" id="UP000245166"/>
    </source>
</evidence>
<accession>A0A2U1ZUF8</accession>
<evidence type="ECO:0000256" key="1">
    <source>
        <dbReference type="SAM" id="MobiDB-lite"/>
    </source>
</evidence>
<dbReference type="EMBL" id="PYHR01000002">
    <property type="protein sequence ID" value="PWD50601.1"/>
    <property type="molecule type" value="Genomic_DNA"/>
</dbReference>
<organism evidence="2 3">
    <name type="scientific">Serinibacter arcticus</name>
    <dbReference type="NCBI Taxonomy" id="1655435"/>
    <lineage>
        <taxon>Bacteria</taxon>
        <taxon>Bacillati</taxon>
        <taxon>Actinomycetota</taxon>
        <taxon>Actinomycetes</taxon>
        <taxon>Micrococcales</taxon>
        <taxon>Beutenbergiaceae</taxon>
        <taxon>Serinibacter</taxon>
    </lineage>
</organism>
<comment type="caution">
    <text evidence="2">The sequence shown here is derived from an EMBL/GenBank/DDBJ whole genome shotgun (WGS) entry which is preliminary data.</text>
</comment>
<reference evidence="2 3" key="1">
    <citation type="submission" date="2018-03" db="EMBL/GenBank/DDBJ databases">
        <title>Genome assembly of novel Miniimonas species PCH200.</title>
        <authorList>
            <person name="Thakur V."/>
            <person name="Kumar V."/>
            <person name="Singh D."/>
        </authorList>
    </citation>
    <scope>NUCLEOTIDE SEQUENCE [LARGE SCALE GENOMIC DNA]</scope>
    <source>
        <strain evidence="2 3">PCH200</strain>
    </source>
</reference>
<keyword evidence="3" id="KW-1185">Reference proteome</keyword>
<protein>
    <submittedName>
        <fullName evidence="2">Uncharacterized protein</fullName>
    </submittedName>
</protein>
<feature type="compositionally biased region" description="Low complexity" evidence="1">
    <location>
        <begin position="29"/>
        <end position="53"/>
    </location>
</feature>
<proteinExistence type="predicted"/>
<dbReference type="Proteomes" id="UP000245166">
    <property type="component" value="Unassembled WGS sequence"/>
</dbReference>
<sequence length="114" mass="12054">MPTAWPRTLSPGGPSSHGKGAARPRSRSSRSAGRRTAPAGSRGPPRAPPALAGAEERVVDPPREFRAQADGREDPEDDGDEERDEGDQRDELRAQPERASRHVVGPVGTAGLST</sequence>
<feature type="compositionally biased region" description="Basic and acidic residues" evidence="1">
    <location>
        <begin position="89"/>
        <end position="100"/>
    </location>
</feature>